<dbReference type="EC" id="2.3.1.269" evidence="9"/>
<comment type="function">
    <text evidence="9">Catalyzes the phospholipid dependent N-acylation of the N-terminal cysteine of apolipoprotein, the last step in lipoprotein maturation.</text>
</comment>
<dbReference type="RefSeq" id="WP_073077581.1">
    <property type="nucleotide sequence ID" value="NZ_FRBL01000001.1"/>
</dbReference>
<evidence type="ECO:0000313" key="11">
    <source>
        <dbReference type="EMBL" id="SHK87946.1"/>
    </source>
</evidence>
<dbReference type="SUPFAM" id="SSF56317">
    <property type="entry name" value="Carbon-nitrogen hydrolase"/>
    <property type="match status" value="1"/>
</dbReference>
<dbReference type="PANTHER" id="PTHR38686">
    <property type="entry name" value="APOLIPOPROTEIN N-ACYLTRANSFERASE"/>
    <property type="match status" value="1"/>
</dbReference>
<keyword evidence="8 9" id="KW-0012">Acyltransferase</keyword>
<reference evidence="11 12" key="1">
    <citation type="submission" date="2016-11" db="EMBL/GenBank/DDBJ databases">
        <authorList>
            <person name="Jaros S."/>
            <person name="Januszkiewicz K."/>
            <person name="Wedrychowicz H."/>
        </authorList>
    </citation>
    <scope>NUCLEOTIDE SEQUENCE [LARGE SCALE GENOMIC DNA]</scope>
    <source>
        <strain evidence="11 12">DSM 27406</strain>
    </source>
</reference>
<dbReference type="HAMAP" id="MF_01148">
    <property type="entry name" value="Lnt"/>
    <property type="match status" value="1"/>
</dbReference>
<proteinExistence type="inferred from homology"/>
<dbReference type="Pfam" id="PF00795">
    <property type="entry name" value="CN_hydrolase"/>
    <property type="match status" value="1"/>
</dbReference>
<feature type="domain" description="CN hydrolase" evidence="10">
    <location>
        <begin position="217"/>
        <end position="492"/>
    </location>
</feature>
<dbReference type="NCBIfam" id="TIGR00546">
    <property type="entry name" value="lnt"/>
    <property type="match status" value="1"/>
</dbReference>
<dbReference type="GO" id="GO:0005886">
    <property type="term" value="C:plasma membrane"/>
    <property type="evidence" value="ECO:0007669"/>
    <property type="project" value="UniProtKB-SubCell"/>
</dbReference>
<evidence type="ECO:0000256" key="2">
    <source>
        <dbReference type="ARBA" id="ARBA00010065"/>
    </source>
</evidence>
<keyword evidence="5 9" id="KW-0812">Transmembrane</keyword>
<dbReference type="InterPro" id="IPR036526">
    <property type="entry name" value="C-N_Hydrolase_sf"/>
</dbReference>
<dbReference type="Gene3D" id="3.60.110.10">
    <property type="entry name" value="Carbon-nitrogen hydrolase"/>
    <property type="match status" value="1"/>
</dbReference>
<dbReference type="PROSITE" id="PS50263">
    <property type="entry name" value="CN_HYDROLASE"/>
    <property type="match status" value="1"/>
</dbReference>
<keyword evidence="11" id="KW-0449">Lipoprotein</keyword>
<comment type="subcellular location">
    <subcellularLocation>
        <location evidence="1 9">Cell membrane</location>
        <topology evidence="1 9">Multi-pass membrane protein</topology>
    </subcellularLocation>
</comment>
<dbReference type="UniPathway" id="UPA00666"/>
<feature type="transmembrane region" description="Helical" evidence="9">
    <location>
        <begin position="6"/>
        <end position="37"/>
    </location>
</feature>
<keyword evidence="12" id="KW-1185">Reference proteome</keyword>
<dbReference type="Proteomes" id="UP000184420">
    <property type="component" value="Unassembled WGS sequence"/>
</dbReference>
<evidence type="ECO:0000256" key="5">
    <source>
        <dbReference type="ARBA" id="ARBA00022692"/>
    </source>
</evidence>
<feature type="transmembrane region" description="Helical" evidence="9">
    <location>
        <begin position="107"/>
        <end position="125"/>
    </location>
</feature>
<evidence type="ECO:0000256" key="1">
    <source>
        <dbReference type="ARBA" id="ARBA00004651"/>
    </source>
</evidence>
<feature type="transmembrane region" description="Helical" evidence="9">
    <location>
        <begin position="505"/>
        <end position="523"/>
    </location>
</feature>
<evidence type="ECO:0000256" key="6">
    <source>
        <dbReference type="ARBA" id="ARBA00022989"/>
    </source>
</evidence>
<evidence type="ECO:0000256" key="9">
    <source>
        <dbReference type="HAMAP-Rule" id="MF_01148"/>
    </source>
</evidence>
<dbReference type="GO" id="GO:0016410">
    <property type="term" value="F:N-acyltransferase activity"/>
    <property type="evidence" value="ECO:0007669"/>
    <property type="project" value="UniProtKB-UniRule"/>
</dbReference>
<comment type="similarity">
    <text evidence="2 9">Belongs to the CN hydrolase family. Apolipoprotein N-acyltransferase subfamily.</text>
</comment>
<name>A0A1M6W2V3_9BACT</name>
<evidence type="ECO:0000256" key="4">
    <source>
        <dbReference type="ARBA" id="ARBA00022679"/>
    </source>
</evidence>
<dbReference type="InterPro" id="IPR004563">
    <property type="entry name" value="Apolipo_AcylTrfase"/>
</dbReference>
<protein>
    <recommendedName>
        <fullName evidence="9">Apolipoprotein N-acyltransferase</fullName>
        <shortName evidence="9">ALP N-acyltransferase</shortName>
        <ecNumber evidence="9">2.3.1.269</ecNumber>
    </recommendedName>
</protein>
<dbReference type="InterPro" id="IPR003010">
    <property type="entry name" value="C-N_Hydrolase"/>
</dbReference>
<evidence type="ECO:0000256" key="7">
    <source>
        <dbReference type="ARBA" id="ARBA00023136"/>
    </source>
</evidence>
<dbReference type="CDD" id="cd07571">
    <property type="entry name" value="ALP_N-acyl_transferase"/>
    <property type="match status" value="1"/>
</dbReference>
<accession>A0A1M6W2V3</accession>
<organism evidence="11 12">
    <name type="scientific">Chitinophaga jiangningensis</name>
    <dbReference type="NCBI Taxonomy" id="1419482"/>
    <lineage>
        <taxon>Bacteria</taxon>
        <taxon>Pseudomonadati</taxon>
        <taxon>Bacteroidota</taxon>
        <taxon>Chitinophagia</taxon>
        <taxon>Chitinophagales</taxon>
        <taxon>Chitinophagaceae</taxon>
        <taxon>Chitinophaga</taxon>
    </lineage>
</organism>
<dbReference type="EMBL" id="FRBL01000001">
    <property type="protein sequence ID" value="SHK87946.1"/>
    <property type="molecule type" value="Genomic_DNA"/>
</dbReference>
<dbReference type="GO" id="GO:0042158">
    <property type="term" value="P:lipoprotein biosynthetic process"/>
    <property type="evidence" value="ECO:0007669"/>
    <property type="project" value="UniProtKB-UniRule"/>
</dbReference>
<gene>
    <name evidence="9" type="primary">lnt</name>
    <name evidence="11" type="ORF">SAMN05444266_101458</name>
</gene>
<dbReference type="OrthoDB" id="9804277at2"/>
<feature type="transmembrane region" description="Helical" evidence="9">
    <location>
        <begin position="49"/>
        <end position="69"/>
    </location>
</feature>
<comment type="catalytic activity">
    <reaction evidence="9">
        <text>N-terminal S-1,2-diacyl-sn-glyceryl-L-cysteinyl-[lipoprotein] + a glycerophospholipid = N-acyl-S-1,2-diacyl-sn-glyceryl-L-cysteinyl-[lipoprotein] + a 2-acyl-sn-glycero-3-phospholipid + H(+)</text>
        <dbReference type="Rhea" id="RHEA:48228"/>
        <dbReference type="Rhea" id="RHEA-COMP:14681"/>
        <dbReference type="Rhea" id="RHEA-COMP:14684"/>
        <dbReference type="ChEBI" id="CHEBI:15378"/>
        <dbReference type="ChEBI" id="CHEBI:136912"/>
        <dbReference type="ChEBI" id="CHEBI:140656"/>
        <dbReference type="ChEBI" id="CHEBI:140657"/>
        <dbReference type="ChEBI" id="CHEBI:140660"/>
        <dbReference type="EC" id="2.3.1.269"/>
    </reaction>
</comment>
<feature type="transmembrane region" description="Helical" evidence="9">
    <location>
        <begin position="75"/>
        <end position="95"/>
    </location>
</feature>
<keyword evidence="3 9" id="KW-1003">Cell membrane</keyword>
<comment type="pathway">
    <text evidence="9">Protein modification; lipoprotein biosynthesis (N-acyl transfer).</text>
</comment>
<keyword evidence="7 9" id="KW-0472">Membrane</keyword>
<evidence type="ECO:0000256" key="3">
    <source>
        <dbReference type="ARBA" id="ARBA00022475"/>
    </source>
</evidence>
<dbReference type="PANTHER" id="PTHR38686:SF1">
    <property type="entry name" value="APOLIPOPROTEIN N-ACYLTRANSFERASE"/>
    <property type="match status" value="1"/>
</dbReference>
<evidence type="ECO:0000256" key="8">
    <source>
        <dbReference type="ARBA" id="ARBA00023315"/>
    </source>
</evidence>
<feature type="transmembrane region" description="Helical" evidence="9">
    <location>
        <begin position="145"/>
        <end position="168"/>
    </location>
</feature>
<keyword evidence="6 9" id="KW-1133">Transmembrane helix</keyword>
<keyword evidence="4 9" id="KW-0808">Transferase</keyword>
<evidence type="ECO:0000259" key="10">
    <source>
        <dbReference type="PROSITE" id="PS50263"/>
    </source>
</evidence>
<dbReference type="AlphaFoldDB" id="A0A1M6W2V3"/>
<dbReference type="STRING" id="1419482.SAMN05444266_101458"/>
<dbReference type="InterPro" id="IPR045378">
    <property type="entry name" value="LNT_N"/>
</dbReference>
<dbReference type="Pfam" id="PF20154">
    <property type="entry name" value="LNT_N"/>
    <property type="match status" value="1"/>
</dbReference>
<sequence>MNLRIIILSILSGLLLWLSWPTMPFTPLIFIALTPLFYITEKVRHKGAYFGLIFLAFLLWNAGSTWWVGNTPVPASGVFANSFNAFLMTIPWVMYKNSRRRLSATSSYFALIVYWLTFEYIHQTWELSWPWLVLGNGFAMHPGWIQWYEYTGASGGTVWVLLSNILIYTAWKRARIHDYSFAEFCKREIWKPAVVLLLPLLVNVLIHPVPDDPAKQINVVVVQPNIDPYDEKFAGGNSMQQVEKLISLSKEKTDSNTRYIIWPETALFPQGGWEEQLNYTPEVTAVRDFLRQYPHAKVITGAVTLKQYRQPDEAAEGSRTMEDGTHWDAFNSALQIDTSNSIQIYHKYELVPGVELVPYVRYFNFMKKVALDMGGISGSYGRTPACEMLTDPAHNINVFPTICYESVFSNYVASRARAGANLLVIITNDGWWGNTEGHRQHMQYARIRAIETRKWIARSANTGISAVVDPLGNIYQPQPYWEPAVFKAPVTPRYDLTFYVKYGDLISRGAIIFCILLLIHAIFSRFIPGIRNVENNQ</sequence>
<evidence type="ECO:0000313" key="12">
    <source>
        <dbReference type="Proteomes" id="UP000184420"/>
    </source>
</evidence>